<gene>
    <name evidence="3" type="ORF">TDSAC_0392</name>
</gene>
<dbReference type="SUPFAM" id="SSF56954">
    <property type="entry name" value="Outer membrane efflux proteins (OEP)"/>
    <property type="match status" value="1"/>
</dbReference>
<evidence type="ECO:0000256" key="1">
    <source>
        <dbReference type="SAM" id="Coils"/>
    </source>
</evidence>
<feature type="signal peptide" evidence="2">
    <location>
        <begin position="1"/>
        <end position="19"/>
    </location>
</feature>
<evidence type="ECO:0000313" key="3">
    <source>
        <dbReference type="EMBL" id="AWB09768.1"/>
    </source>
</evidence>
<feature type="chain" id="PRO_5015358159" evidence="2">
    <location>
        <begin position="20"/>
        <end position="201"/>
    </location>
</feature>
<dbReference type="RefSeq" id="WP_108308516.1">
    <property type="nucleotide sequence ID" value="NZ_CP020921.1"/>
</dbReference>
<dbReference type="EMBL" id="CP020921">
    <property type="protein sequence ID" value="AWB09768.1"/>
    <property type="molecule type" value="Genomic_DNA"/>
</dbReference>
<dbReference type="Gene3D" id="1.20.1600.10">
    <property type="entry name" value="Outer membrane efflux proteins (OEP)"/>
    <property type="match status" value="1"/>
</dbReference>
<dbReference type="AlphaFoldDB" id="A0A2R4VZ82"/>
<dbReference type="KEGG" id="taci:TDSAC_0392"/>
<evidence type="ECO:0000256" key="2">
    <source>
        <dbReference type="SAM" id="SignalP"/>
    </source>
</evidence>
<accession>A0A2R4VZ82</accession>
<dbReference type="OrthoDB" id="9829674at2"/>
<keyword evidence="4" id="KW-1185">Reference proteome</keyword>
<keyword evidence="2" id="KW-0732">Signal</keyword>
<dbReference type="Proteomes" id="UP000244792">
    <property type="component" value="Chromosome"/>
</dbReference>
<feature type="coiled-coil region" evidence="1">
    <location>
        <begin position="94"/>
        <end position="198"/>
    </location>
</feature>
<keyword evidence="1" id="KW-0175">Coiled coil</keyword>
<evidence type="ECO:0000313" key="4">
    <source>
        <dbReference type="Proteomes" id="UP000244792"/>
    </source>
</evidence>
<name>A0A2R4VZ82_THEAF</name>
<proteinExistence type="predicted"/>
<sequence length="201" mass="23255">MKLILTILFLLLTFQKAQANEIVTLDEYIAKNNQYITAKNDYDKAKINLEIQKKELKKASEPEIHYHSGYDPSKGYVTSGISVSGNITDIFLNTSTYKEKIELAKIELQQKEANLKEIKKKLTLEYNAKIAEIKRLKNLLENLKAQLKLKEAQVKIVQNRYNAGLITRDEVEKVIIELLDIKSRLEQTEDELKIKEMEITL</sequence>
<reference evidence="3 4" key="1">
    <citation type="submission" date="2017-04" db="EMBL/GenBank/DDBJ databases">
        <title>Genomic insights into metabolism of Thermodesulfobium acidiphilum.</title>
        <authorList>
            <person name="Toshchakov S.V."/>
            <person name="Frolov E.N."/>
            <person name="Kublanov I.V."/>
            <person name="Samarov N.I."/>
            <person name="Novikov A."/>
            <person name="Lebedinsky A.V."/>
            <person name="Bonch-Osmolovskaya E.A."/>
            <person name="Chernyh N.A."/>
        </authorList>
    </citation>
    <scope>NUCLEOTIDE SEQUENCE [LARGE SCALE GENOMIC DNA]</scope>
    <source>
        <strain evidence="3 4">3127-1</strain>
    </source>
</reference>
<organism evidence="3 4">
    <name type="scientific">Thermodesulfobium acidiphilum</name>
    <dbReference type="NCBI Taxonomy" id="1794699"/>
    <lineage>
        <taxon>Bacteria</taxon>
        <taxon>Pseudomonadati</taxon>
        <taxon>Thermodesulfobiota</taxon>
        <taxon>Thermodesulfobiia</taxon>
        <taxon>Thermodesulfobiales</taxon>
        <taxon>Thermodesulfobiaceae</taxon>
        <taxon>Thermodesulfobium</taxon>
    </lineage>
</organism>
<dbReference type="GO" id="GO:0015562">
    <property type="term" value="F:efflux transmembrane transporter activity"/>
    <property type="evidence" value="ECO:0007669"/>
    <property type="project" value="InterPro"/>
</dbReference>
<protein>
    <submittedName>
        <fullName evidence="3">Outer membrane efflux protein</fullName>
    </submittedName>
</protein>